<protein>
    <recommendedName>
        <fullName evidence="8">DUF4870 domain-containing protein</fullName>
    </recommendedName>
</protein>
<evidence type="ECO:0000256" key="1">
    <source>
        <dbReference type="ARBA" id="ARBA00004141"/>
    </source>
</evidence>
<gene>
    <name evidence="6" type="ORF">DS031_00050</name>
</gene>
<evidence type="ECO:0000256" key="3">
    <source>
        <dbReference type="ARBA" id="ARBA00022989"/>
    </source>
</evidence>
<dbReference type="Pfam" id="PF09685">
    <property type="entry name" value="MamF_MmsF"/>
    <property type="match status" value="1"/>
</dbReference>
<proteinExistence type="predicted"/>
<evidence type="ECO:0000256" key="5">
    <source>
        <dbReference type="SAM" id="Phobius"/>
    </source>
</evidence>
<organism evidence="6 7">
    <name type="scientific">Bacillus taeanensis</name>
    <dbReference type="NCBI Taxonomy" id="273032"/>
    <lineage>
        <taxon>Bacteria</taxon>
        <taxon>Bacillati</taxon>
        <taxon>Bacillota</taxon>
        <taxon>Bacilli</taxon>
        <taxon>Bacillales</taxon>
        <taxon>Bacillaceae</taxon>
        <taxon>Bacillus</taxon>
    </lineage>
</organism>
<evidence type="ECO:0000313" key="7">
    <source>
        <dbReference type="Proteomes" id="UP000253314"/>
    </source>
</evidence>
<dbReference type="OrthoDB" id="2328241at2"/>
<dbReference type="AlphaFoldDB" id="A0A366Y472"/>
<dbReference type="EMBL" id="QOCW01000001">
    <property type="protein sequence ID" value="RBW71184.1"/>
    <property type="molecule type" value="Genomic_DNA"/>
</dbReference>
<keyword evidence="4 5" id="KW-0472">Membrane</keyword>
<comment type="caution">
    <text evidence="6">The sequence shown here is derived from an EMBL/GenBank/DDBJ whole genome shotgun (WGS) entry which is preliminary data.</text>
</comment>
<comment type="subcellular location">
    <subcellularLocation>
        <location evidence="1">Membrane</location>
        <topology evidence="1">Multi-pass membrane protein</topology>
    </subcellularLocation>
</comment>
<accession>A0A366Y472</accession>
<sequence length="100" mass="11164">MSTEKILASLCYFSVFFAPFLLPIIVWFVATDTFVKDHAKRSLLSHLVPFLAVVLLIIGIFSGAADFFGIAVITTFVLFGLLSLIITIWNIVQGIRILMR</sequence>
<keyword evidence="3 5" id="KW-1133">Transmembrane helix</keyword>
<evidence type="ECO:0000313" key="6">
    <source>
        <dbReference type="EMBL" id="RBW71184.1"/>
    </source>
</evidence>
<dbReference type="RefSeq" id="WP_113803889.1">
    <property type="nucleotide sequence ID" value="NZ_QOCW01000001.1"/>
</dbReference>
<keyword evidence="7" id="KW-1185">Reference proteome</keyword>
<dbReference type="InterPro" id="IPR019109">
    <property type="entry name" value="MamF_MmsF"/>
</dbReference>
<feature type="transmembrane region" description="Helical" evidence="5">
    <location>
        <begin position="42"/>
        <end position="61"/>
    </location>
</feature>
<dbReference type="Proteomes" id="UP000253314">
    <property type="component" value="Unassembled WGS sequence"/>
</dbReference>
<name>A0A366Y472_9BACI</name>
<feature type="transmembrane region" description="Helical" evidence="5">
    <location>
        <begin position="67"/>
        <end position="92"/>
    </location>
</feature>
<evidence type="ECO:0008006" key="8">
    <source>
        <dbReference type="Google" id="ProtNLM"/>
    </source>
</evidence>
<keyword evidence="2 5" id="KW-0812">Transmembrane</keyword>
<reference evidence="6 7" key="1">
    <citation type="submission" date="2018-07" db="EMBL/GenBank/DDBJ databases">
        <title>Lottiidibacillus patelloidae gen. nov., sp. nov., isolated from the intestinal tract of a marine limpet and the reclassification of B. taeanensis BH030017T, B. algicola KMM 3737T and B. hwajinpoensis SW-72T as genus Lottiidibacillus.</title>
        <authorList>
            <person name="Liu R."/>
            <person name="Huang Z."/>
        </authorList>
    </citation>
    <scope>NUCLEOTIDE SEQUENCE [LARGE SCALE GENOMIC DNA]</scope>
    <source>
        <strain evidence="6 7">BH030017</strain>
    </source>
</reference>
<evidence type="ECO:0000256" key="4">
    <source>
        <dbReference type="ARBA" id="ARBA00023136"/>
    </source>
</evidence>
<feature type="transmembrane region" description="Helical" evidence="5">
    <location>
        <begin position="6"/>
        <end position="30"/>
    </location>
</feature>
<evidence type="ECO:0000256" key="2">
    <source>
        <dbReference type="ARBA" id="ARBA00022692"/>
    </source>
</evidence>